<name>A0A4Y7Q9G6_9AGAM</name>
<accession>A0A4Y7Q9G6</accession>
<dbReference type="EMBL" id="ML170472">
    <property type="protein sequence ID" value="TDL13755.1"/>
    <property type="molecule type" value="Genomic_DNA"/>
</dbReference>
<keyword evidence="3" id="KW-1185">Reference proteome</keyword>
<gene>
    <name evidence="2" type="ORF">BD410DRAFT_787157</name>
    <name evidence="1" type="ORF">BD410DRAFT_797521</name>
</gene>
<proteinExistence type="predicted"/>
<dbReference type="AlphaFoldDB" id="A0A4Y7Q9G6"/>
<dbReference type="VEuPathDB" id="FungiDB:BD410DRAFT_797521"/>
<dbReference type="VEuPathDB" id="FungiDB:BD410DRAFT_787157"/>
<evidence type="ECO:0000313" key="3">
    <source>
        <dbReference type="Proteomes" id="UP000294933"/>
    </source>
</evidence>
<sequence>MPLAAQISHPGYPPPCQIVSSCLSERQLAREPQPLVSTRTPSVLRSVIAWRRRGVGS</sequence>
<dbReference type="Proteomes" id="UP000294933">
    <property type="component" value="Unassembled WGS sequence"/>
</dbReference>
<organism evidence="2 3">
    <name type="scientific">Rickenella mellea</name>
    <dbReference type="NCBI Taxonomy" id="50990"/>
    <lineage>
        <taxon>Eukaryota</taxon>
        <taxon>Fungi</taxon>
        <taxon>Dikarya</taxon>
        <taxon>Basidiomycota</taxon>
        <taxon>Agaricomycotina</taxon>
        <taxon>Agaricomycetes</taxon>
        <taxon>Hymenochaetales</taxon>
        <taxon>Rickenellaceae</taxon>
        <taxon>Rickenella</taxon>
    </lineage>
</organism>
<dbReference type="EMBL" id="ML170169">
    <property type="protein sequence ID" value="TDL23858.1"/>
    <property type="molecule type" value="Genomic_DNA"/>
</dbReference>
<evidence type="ECO:0000313" key="1">
    <source>
        <dbReference type="EMBL" id="TDL13755.1"/>
    </source>
</evidence>
<protein>
    <submittedName>
        <fullName evidence="2">Uncharacterized protein</fullName>
    </submittedName>
</protein>
<reference evidence="2 3" key="1">
    <citation type="submission" date="2018-06" db="EMBL/GenBank/DDBJ databases">
        <title>A transcriptomic atlas of mushroom development highlights an independent origin of complex multicellularity.</title>
        <authorList>
            <consortium name="DOE Joint Genome Institute"/>
            <person name="Krizsan K."/>
            <person name="Almasi E."/>
            <person name="Merenyi Z."/>
            <person name="Sahu N."/>
            <person name="Viragh M."/>
            <person name="Koszo T."/>
            <person name="Mondo S."/>
            <person name="Kiss B."/>
            <person name="Balint B."/>
            <person name="Kues U."/>
            <person name="Barry K."/>
            <person name="Hegedus J.C."/>
            <person name="Henrissat B."/>
            <person name="Johnson J."/>
            <person name="Lipzen A."/>
            <person name="Ohm R."/>
            <person name="Nagy I."/>
            <person name="Pangilinan J."/>
            <person name="Yan J."/>
            <person name="Xiong Y."/>
            <person name="Grigoriev I.V."/>
            <person name="Hibbett D.S."/>
            <person name="Nagy L.G."/>
        </authorList>
    </citation>
    <scope>NUCLEOTIDE SEQUENCE [LARGE SCALE GENOMIC DNA]</scope>
    <source>
        <strain evidence="2 3">SZMC22713</strain>
    </source>
</reference>
<evidence type="ECO:0000313" key="2">
    <source>
        <dbReference type="EMBL" id="TDL23858.1"/>
    </source>
</evidence>